<proteinExistence type="predicted"/>
<sequence length="177" mass="19654">MPADGSYRPVVGRSGISSEACAGLCSRDFRWPSRLMGAARPFSGLCGRLAVLPAGAILHSPFPSANPTIRHLLPRSFCCTTPRQCLTKRVTISSCQRRTGSIVDQPRPSMPGALRTSPVRYIRKGPKGSWEYEVTSSCLPTSTQRQGRYTGIYLQNCAYARDTRPRRRRLHNVSRMI</sequence>
<keyword evidence="2" id="KW-1185">Reference proteome</keyword>
<dbReference type="AlphaFoldDB" id="A0A8K0SY50"/>
<dbReference type="EMBL" id="JAGPNK010000003">
    <property type="protein sequence ID" value="KAH7324952.1"/>
    <property type="molecule type" value="Genomic_DNA"/>
</dbReference>
<gene>
    <name evidence="1" type="ORF">B0I35DRAFT_172635</name>
</gene>
<evidence type="ECO:0000313" key="1">
    <source>
        <dbReference type="EMBL" id="KAH7324952.1"/>
    </source>
</evidence>
<protein>
    <submittedName>
        <fullName evidence="1">Uncharacterized protein</fullName>
    </submittedName>
</protein>
<comment type="caution">
    <text evidence="1">The sequence shown here is derived from an EMBL/GenBank/DDBJ whole genome shotgun (WGS) entry which is preliminary data.</text>
</comment>
<name>A0A8K0SY50_9HYPO</name>
<evidence type="ECO:0000313" key="2">
    <source>
        <dbReference type="Proteomes" id="UP000813444"/>
    </source>
</evidence>
<dbReference type="Proteomes" id="UP000813444">
    <property type="component" value="Unassembled WGS sequence"/>
</dbReference>
<organism evidence="1 2">
    <name type="scientific">Stachybotrys elegans</name>
    <dbReference type="NCBI Taxonomy" id="80388"/>
    <lineage>
        <taxon>Eukaryota</taxon>
        <taxon>Fungi</taxon>
        <taxon>Dikarya</taxon>
        <taxon>Ascomycota</taxon>
        <taxon>Pezizomycotina</taxon>
        <taxon>Sordariomycetes</taxon>
        <taxon>Hypocreomycetidae</taxon>
        <taxon>Hypocreales</taxon>
        <taxon>Stachybotryaceae</taxon>
        <taxon>Stachybotrys</taxon>
    </lineage>
</organism>
<accession>A0A8K0SY50</accession>
<reference evidence="1" key="1">
    <citation type="journal article" date="2021" name="Nat. Commun.">
        <title>Genetic determinants of endophytism in the Arabidopsis root mycobiome.</title>
        <authorList>
            <person name="Mesny F."/>
            <person name="Miyauchi S."/>
            <person name="Thiergart T."/>
            <person name="Pickel B."/>
            <person name="Atanasova L."/>
            <person name="Karlsson M."/>
            <person name="Huettel B."/>
            <person name="Barry K.W."/>
            <person name="Haridas S."/>
            <person name="Chen C."/>
            <person name="Bauer D."/>
            <person name="Andreopoulos W."/>
            <person name="Pangilinan J."/>
            <person name="LaButti K."/>
            <person name="Riley R."/>
            <person name="Lipzen A."/>
            <person name="Clum A."/>
            <person name="Drula E."/>
            <person name="Henrissat B."/>
            <person name="Kohler A."/>
            <person name="Grigoriev I.V."/>
            <person name="Martin F.M."/>
            <person name="Hacquard S."/>
        </authorList>
    </citation>
    <scope>NUCLEOTIDE SEQUENCE</scope>
    <source>
        <strain evidence="1">MPI-CAGE-CH-0235</strain>
    </source>
</reference>